<evidence type="ECO:0000313" key="2">
    <source>
        <dbReference type="EMBL" id="KAH1168620.1"/>
    </source>
</evidence>
<keyword evidence="3" id="KW-1185">Reference proteome</keyword>
<evidence type="ECO:0000256" key="1">
    <source>
        <dbReference type="SAM" id="MobiDB-lite"/>
    </source>
</evidence>
<evidence type="ECO:0000313" key="3">
    <source>
        <dbReference type="Proteomes" id="UP000827986"/>
    </source>
</evidence>
<protein>
    <submittedName>
        <fullName evidence="2">Uncharacterized protein</fullName>
    </submittedName>
</protein>
<dbReference type="EMBL" id="JAHDVG010000485">
    <property type="protein sequence ID" value="KAH1168620.1"/>
    <property type="molecule type" value="Genomic_DNA"/>
</dbReference>
<comment type="caution">
    <text evidence="2">The sequence shown here is derived from an EMBL/GenBank/DDBJ whole genome shotgun (WGS) entry which is preliminary data.</text>
</comment>
<name>A0A9D3WX79_9SAUR</name>
<dbReference type="Proteomes" id="UP000827986">
    <property type="component" value="Unassembled WGS sequence"/>
</dbReference>
<dbReference type="AlphaFoldDB" id="A0A9D3WX79"/>
<gene>
    <name evidence="2" type="ORF">KIL84_013210</name>
</gene>
<feature type="compositionally biased region" description="Polar residues" evidence="1">
    <location>
        <begin position="58"/>
        <end position="75"/>
    </location>
</feature>
<feature type="compositionally biased region" description="Basic residues" evidence="1">
    <location>
        <begin position="24"/>
        <end position="36"/>
    </location>
</feature>
<reference evidence="2" key="1">
    <citation type="submission" date="2021-09" db="EMBL/GenBank/DDBJ databases">
        <title>The genome of Mauremys mutica provides insights into the evolution of semi-aquatic lifestyle.</title>
        <authorList>
            <person name="Gong S."/>
            <person name="Gao Y."/>
        </authorList>
    </citation>
    <scope>NUCLEOTIDE SEQUENCE</scope>
    <source>
        <strain evidence="2">MM-2020</strain>
        <tissue evidence="2">Muscle</tissue>
    </source>
</reference>
<accession>A0A9D3WX79</accession>
<feature type="compositionally biased region" description="Polar residues" evidence="1">
    <location>
        <begin position="10"/>
        <end position="22"/>
    </location>
</feature>
<sequence length="117" mass="12488">MSVRGDPLVPSTNWHHSPSAGHTKNAKKRPSPPRHQSKTEGEARPMLASPWSPLASRPPTQVERSSLAHSEQTSPDVWMPSTPKALEAAQDVMSLPVPGAPPMLAPQSRGKPPLGSP</sequence>
<feature type="region of interest" description="Disordered" evidence="1">
    <location>
        <begin position="1"/>
        <end position="117"/>
    </location>
</feature>
<organism evidence="2 3">
    <name type="scientific">Mauremys mutica</name>
    <name type="common">yellowpond turtle</name>
    <dbReference type="NCBI Taxonomy" id="74926"/>
    <lineage>
        <taxon>Eukaryota</taxon>
        <taxon>Metazoa</taxon>
        <taxon>Chordata</taxon>
        <taxon>Craniata</taxon>
        <taxon>Vertebrata</taxon>
        <taxon>Euteleostomi</taxon>
        <taxon>Archelosauria</taxon>
        <taxon>Testudinata</taxon>
        <taxon>Testudines</taxon>
        <taxon>Cryptodira</taxon>
        <taxon>Durocryptodira</taxon>
        <taxon>Testudinoidea</taxon>
        <taxon>Geoemydidae</taxon>
        <taxon>Geoemydinae</taxon>
        <taxon>Mauremys</taxon>
    </lineage>
</organism>
<proteinExistence type="predicted"/>